<reference evidence="3" key="1">
    <citation type="submission" date="2023-07" db="EMBL/GenBank/DDBJ databases">
        <title>Study on multiphase classification of strain Alteromonas salexigens isolated from the Yellow Sea.</title>
        <authorList>
            <person name="Sun L."/>
        </authorList>
    </citation>
    <scope>NUCLEOTIDE SEQUENCE [LARGE SCALE GENOMIC DNA]</scope>
    <source>
        <strain evidence="3">ASW11-19</strain>
    </source>
</reference>
<name>A0ABT2VPI8_9ALTE</name>
<dbReference type="InterPro" id="IPR036046">
    <property type="entry name" value="Acylphosphatase-like_dom_sf"/>
</dbReference>
<sequence>MSEYVVETMIVQQKNTAPVKSADSREVVQLLYTSTARGEISPAVVDDILAISRRNNILHGVTGLLLYTQGAFLQVLEGAAEDVERTLGKIKKDPRHSHLQVLLKHAVSSRDFSNWAMAYRMLDESVQGGSSDFLAPYSSQDEMSIPEGPAKQLMRRFRDVHMR</sequence>
<protein>
    <submittedName>
        <fullName evidence="2">BLUF domain-containing protein</fullName>
    </submittedName>
</protein>
<keyword evidence="3" id="KW-1185">Reference proteome</keyword>
<organism evidence="2 3">
    <name type="scientific">Alteromonas salexigens</name>
    <dbReference type="NCBI Taxonomy" id="2982530"/>
    <lineage>
        <taxon>Bacteria</taxon>
        <taxon>Pseudomonadati</taxon>
        <taxon>Pseudomonadota</taxon>
        <taxon>Gammaproteobacteria</taxon>
        <taxon>Alteromonadales</taxon>
        <taxon>Alteromonadaceae</taxon>
        <taxon>Alteromonas/Salinimonas group</taxon>
        <taxon>Alteromonas</taxon>
    </lineage>
</organism>
<evidence type="ECO:0000313" key="3">
    <source>
        <dbReference type="Proteomes" id="UP001209257"/>
    </source>
</evidence>
<dbReference type="Proteomes" id="UP001209257">
    <property type="component" value="Unassembled WGS sequence"/>
</dbReference>
<accession>A0ABT2VPI8</accession>
<dbReference type="SMART" id="SM01034">
    <property type="entry name" value="BLUF"/>
    <property type="match status" value="1"/>
</dbReference>
<dbReference type="PROSITE" id="PS50925">
    <property type="entry name" value="BLUF"/>
    <property type="match status" value="1"/>
</dbReference>
<evidence type="ECO:0000313" key="2">
    <source>
        <dbReference type="EMBL" id="MCU7555230.1"/>
    </source>
</evidence>
<evidence type="ECO:0000259" key="1">
    <source>
        <dbReference type="PROSITE" id="PS50925"/>
    </source>
</evidence>
<dbReference type="SUPFAM" id="SSF54975">
    <property type="entry name" value="Acylphosphatase/BLUF domain-like"/>
    <property type="match status" value="1"/>
</dbReference>
<dbReference type="InterPro" id="IPR007024">
    <property type="entry name" value="BLUF_domain"/>
</dbReference>
<comment type="caution">
    <text evidence="2">The sequence shown here is derived from an EMBL/GenBank/DDBJ whole genome shotgun (WGS) entry which is preliminary data.</text>
</comment>
<dbReference type="Gene3D" id="3.30.70.100">
    <property type="match status" value="1"/>
</dbReference>
<gene>
    <name evidence="2" type="ORF">OCL06_11560</name>
</gene>
<feature type="domain" description="BLUF" evidence="1">
    <location>
        <begin position="27"/>
        <end position="118"/>
    </location>
</feature>
<proteinExistence type="predicted"/>
<dbReference type="Pfam" id="PF04940">
    <property type="entry name" value="BLUF"/>
    <property type="match status" value="1"/>
</dbReference>
<dbReference type="EMBL" id="JAOTJC010000008">
    <property type="protein sequence ID" value="MCU7555230.1"/>
    <property type="molecule type" value="Genomic_DNA"/>
</dbReference>
<dbReference type="RefSeq" id="WP_262994673.1">
    <property type="nucleotide sequence ID" value="NZ_JAOTJC010000008.1"/>
</dbReference>